<dbReference type="STRING" id="1172194.WQQ_10790"/>
<evidence type="ECO:0000259" key="1">
    <source>
        <dbReference type="Pfam" id="PF20243"/>
    </source>
</evidence>
<dbReference type="InterPro" id="IPR023977">
    <property type="entry name" value="MbnP-like"/>
</dbReference>
<dbReference type="AlphaFoldDB" id="I7ZGT6"/>
<name>I7ZGT6_9GAMM</name>
<dbReference type="PATRIC" id="fig|1172194.4.peg.1035"/>
<evidence type="ECO:0000313" key="2">
    <source>
        <dbReference type="EMBL" id="EIT70942.1"/>
    </source>
</evidence>
<dbReference type="Proteomes" id="UP000003704">
    <property type="component" value="Unassembled WGS sequence"/>
</dbReference>
<dbReference type="NCBIfam" id="TIGR04052">
    <property type="entry name" value="MbnP_like_WxW"/>
    <property type="match status" value="1"/>
</dbReference>
<protein>
    <recommendedName>
        <fullName evidence="1">Copper-binding protein MbnP-like domain-containing protein</fullName>
    </recommendedName>
</protein>
<dbReference type="EMBL" id="AKGD01000001">
    <property type="protein sequence ID" value="EIT70942.1"/>
    <property type="molecule type" value="Genomic_DNA"/>
</dbReference>
<dbReference type="InterPro" id="IPR046863">
    <property type="entry name" value="MbnP-like_dom"/>
</dbReference>
<dbReference type="RefSeq" id="WP_007184034.1">
    <property type="nucleotide sequence ID" value="NZ_AKGD01000001.1"/>
</dbReference>
<organism evidence="2 3">
    <name type="scientific">Hydrocarboniphaga effusa AP103</name>
    <dbReference type="NCBI Taxonomy" id="1172194"/>
    <lineage>
        <taxon>Bacteria</taxon>
        <taxon>Pseudomonadati</taxon>
        <taxon>Pseudomonadota</taxon>
        <taxon>Gammaproteobacteria</taxon>
        <taxon>Nevskiales</taxon>
        <taxon>Nevskiaceae</taxon>
        <taxon>Hydrocarboniphaga</taxon>
    </lineage>
</organism>
<evidence type="ECO:0000313" key="3">
    <source>
        <dbReference type="Proteomes" id="UP000003704"/>
    </source>
</evidence>
<keyword evidence="3" id="KW-1185">Reference proteome</keyword>
<reference evidence="2 3" key="1">
    <citation type="journal article" date="2012" name="J. Bacteriol.">
        <title>Genome Sequence of n-Alkane-Degrading Hydrocarboniphaga effusa Strain AP103T (ATCC BAA-332T).</title>
        <authorList>
            <person name="Chang H.K."/>
            <person name="Zylstra G.J."/>
            <person name="Chae J.C."/>
        </authorList>
    </citation>
    <scope>NUCLEOTIDE SEQUENCE [LARGE SCALE GENOMIC DNA]</scope>
    <source>
        <strain evidence="2 3">AP103</strain>
    </source>
</reference>
<proteinExistence type="predicted"/>
<sequence length="582" mass="60255">MNATTFNTLRAGAIACFAVLGLNACSDTGEREEGISIAIKATPLATAHTHGHDAADAAIAKHSEAAYATFRRSDGVRIDLQLGLLNLVPIELEACPSSAAARLLQVARQLSPIASAQAHAGHDGEAPEGAISVTQGEDTDLGTLIAAPGRYCALIVELQPGAAAKNIAKHGDELDASLAGASINVAPCYYPATVGLSDAEANAATAHACTQAKYTGEARRVRLPLMAPITLGADQRAADLTIAVRFEEWFEGVDFATLSGSATQQARVADNVAASLQLVSNAENLVNLAFKLEVGGQEAKCGGIYHGLGSTSQALSMQGFRFYASEFALENAAGSVPVTLATKPNGTVYQGADAGVVLLGHAQGCDSTVPVRNLALTGTAPAGEYERLCFTLGVPFELNHSDVATAPTPLNVTGLGWNWLYGRMFLRFDSLVAGGGDGGAHMEMATASVGSKHGEGGHEPEAEAETPELTQNFFVHLGSTGCSNGASEFGAAPDSECVYPNRSRICLSYPQIAAGHPIVADIAPVISELDITVNTADTAPGCMSFPGDPECTTIIPKLGLDFALSPDNLIPRREQALFTVGE</sequence>
<gene>
    <name evidence="2" type="ORF">WQQ_10790</name>
</gene>
<dbReference type="OrthoDB" id="64245at2"/>
<dbReference type="Pfam" id="PF20243">
    <property type="entry name" value="MbnP"/>
    <property type="match status" value="1"/>
</dbReference>
<feature type="domain" description="Copper-binding protein MbnP-like" evidence="1">
    <location>
        <begin position="286"/>
        <end position="544"/>
    </location>
</feature>
<comment type="caution">
    <text evidence="2">The sequence shown here is derived from an EMBL/GenBank/DDBJ whole genome shotgun (WGS) entry which is preliminary data.</text>
</comment>
<accession>I7ZGT6</accession>